<gene>
    <name evidence="2" type="ORF">XF3B_07340</name>
</gene>
<evidence type="ECO:0000313" key="2">
    <source>
        <dbReference type="EMBL" id="BCE35703.1"/>
    </source>
</evidence>
<organism evidence="2">
    <name type="scientific">Bradyrhizobium diazoefficiens</name>
    <dbReference type="NCBI Taxonomy" id="1355477"/>
    <lineage>
        <taxon>Bacteria</taxon>
        <taxon>Pseudomonadati</taxon>
        <taxon>Pseudomonadota</taxon>
        <taxon>Alphaproteobacteria</taxon>
        <taxon>Hyphomicrobiales</taxon>
        <taxon>Nitrobacteraceae</taxon>
        <taxon>Bradyrhizobium</taxon>
    </lineage>
</organism>
<dbReference type="SUPFAM" id="SSF52540">
    <property type="entry name" value="P-loop containing nucleoside triphosphate hydrolases"/>
    <property type="match status" value="1"/>
</dbReference>
<reference evidence="2" key="1">
    <citation type="submission" date="2020-05" db="EMBL/GenBank/DDBJ databases">
        <title>Complete genome sequence of Bradyrhizobium diazoefficiens XF3 isolated from soybean nodule.</title>
        <authorList>
            <person name="Noda R."/>
            <person name="Kakizaki K."/>
            <person name="Minamisawa K."/>
        </authorList>
    </citation>
    <scope>NUCLEOTIDE SEQUENCE</scope>
    <source>
        <strain evidence="2">XF3</strain>
    </source>
</reference>
<dbReference type="EMBL" id="AP023093">
    <property type="protein sequence ID" value="BCE35703.1"/>
    <property type="molecule type" value="Genomic_DNA"/>
</dbReference>
<dbReference type="InterPro" id="IPR027417">
    <property type="entry name" value="P-loop_NTPase"/>
</dbReference>
<feature type="region of interest" description="Disordered" evidence="1">
    <location>
        <begin position="206"/>
        <end position="232"/>
    </location>
</feature>
<dbReference type="AlphaFoldDB" id="A0A809Y8L3"/>
<protein>
    <submittedName>
        <fullName evidence="2">Uncharacterized protein</fullName>
    </submittedName>
</protein>
<evidence type="ECO:0000256" key="1">
    <source>
        <dbReference type="SAM" id="MobiDB-lite"/>
    </source>
</evidence>
<name>A0A809Y8L3_9BRAD</name>
<feature type="compositionally biased region" description="Acidic residues" evidence="1">
    <location>
        <begin position="206"/>
        <end position="223"/>
    </location>
</feature>
<accession>A0A809Y8L3</accession>
<feature type="region of interest" description="Disordered" evidence="1">
    <location>
        <begin position="1"/>
        <end position="22"/>
    </location>
</feature>
<dbReference type="Gene3D" id="3.40.50.300">
    <property type="entry name" value="P-loop containing nucleotide triphosphate hydrolases"/>
    <property type="match status" value="1"/>
</dbReference>
<proteinExistence type="predicted"/>
<sequence length="736" mass="82114">MRPDPSNQGKPGRKVRKGLGTDRPAADRLIADLNRLLADPSFHSPAARAKAEAAFKDPRVIEIFYEGIEPRIENYRTLRDEHIPLKSRADGYSRLLLLGAPGAGKTTLVRQLIGSKPGRDGFPATSINRTTTFETEIIAGPRDFAAAVTFMSEDEADFEVRQCLSAAVLRAVDEQASDARIAKALLERSDMRFRLKYILGDWPEDEVDDDPYADEDDTSDADDSGTRTSVTPRVAEKLARNLKGYVAAIRTIAEQHKKKIENTYGLLASLPSEERNKALDELQDTAEQSDNYGTLVGEILDDLRERFDGLAGLLKSTTGWPRVWLTKGVTNESEFLQSVRFFSDIDRAHWGKLLTPLVNGIRVAGPFAPSWAEDIDQPHFVLIDTEGLGHKATTVPDVPDYIVSRFDECDAILLVHKGDVPFGYEGGKALEAIAGAGHTAKTSLVFTRMDEVKGPNIKGWQAKRDYAFSGVRNVVENQIAKTLTPDIARFMLEQLERSPYYLGALQKGDPVAAKTELSRLLGNLTSIVPPPKPPLTFPDYGTYDLLVIKLQKGVEDFRVPWRAYLSIQRHGGHRPLPWQSVKAVSRRYAEGFDDGYEIRPASNLLNSLTLAISRFLESPVGWHGSPTPEDRRLILDRIKAAVSRKLTQFCARQLRHKAQPDWQIAYAFRGTSSTFDRRLKIESLYERWVPEPANEGDDMRHIQQFVEEVKYVVTSAIEETKQALAGENEEASEGSA</sequence>